<comment type="subcellular location">
    <subcellularLocation>
        <location evidence="1 9">Cell inner membrane</location>
        <topology evidence="1 9">Multi-pass membrane protein</topology>
    </subcellularLocation>
</comment>
<comment type="subunit">
    <text evidence="9">The complex comprises the extracytoplasmic solute receptor protein and the two transmembrane proteins.</text>
</comment>
<comment type="similarity">
    <text evidence="8 9">Belongs to the TRAP transporter small permease family.</text>
</comment>
<dbReference type="EMBL" id="RQXX01000004">
    <property type="protein sequence ID" value="RVV97526.1"/>
    <property type="molecule type" value="Genomic_DNA"/>
</dbReference>
<feature type="transmembrane region" description="Helical" evidence="9">
    <location>
        <begin position="83"/>
        <end position="104"/>
    </location>
</feature>
<feature type="transmembrane region" description="Helical" evidence="9">
    <location>
        <begin position="124"/>
        <end position="144"/>
    </location>
</feature>
<keyword evidence="7 9" id="KW-0472">Membrane</keyword>
<dbReference type="Pfam" id="PF04290">
    <property type="entry name" value="DctQ"/>
    <property type="match status" value="1"/>
</dbReference>
<evidence type="ECO:0000256" key="4">
    <source>
        <dbReference type="ARBA" id="ARBA00022519"/>
    </source>
</evidence>
<gene>
    <name evidence="11" type="ORF">EKE94_13375</name>
</gene>
<evidence type="ECO:0000256" key="5">
    <source>
        <dbReference type="ARBA" id="ARBA00022692"/>
    </source>
</evidence>
<accession>A0A438AFN8</accession>
<keyword evidence="3" id="KW-1003">Cell membrane</keyword>
<feature type="transmembrane region" description="Helical" evidence="9">
    <location>
        <begin position="12"/>
        <end position="34"/>
    </location>
</feature>
<protein>
    <recommendedName>
        <fullName evidence="9">TRAP transporter small permease protein</fullName>
    </recommendedName>
</protein>
<evidence type="ECO:0000313" key="11">
    <source>
        <dbReference type="EMBL" id="RVV97526.1"/>
    </source>
</evidence>
<evidence type="ECO:0000259" key="10">
    <source>
        <dbReference type="Pfam" id="PF04290"/>
    </source>
</evidence>
<keyword evidence="4 9" id="KW-0997">Cell inner membrane</keyword>
<evidence type="ECO:0000313" key="12">
    <source>
        <dbReference type="Proteomes" id="UP000285908"/>
    </source>
</evidence>
<feature type="transmembrane region" description="Helical" evidence="9">
    <location>
        <begin position="40"/>
        <end position="62"/>
    </location>
</feature>
<dbReference type="RefSeq" id="WP_127907122.1">
    <property type="nucleotide sequence ID" value="NZ_RQXX01000004.1"/>
</dbReference>
<dbReference type="PANTHER" id="PTHR35011">
    <property type="entry name" value="2,3-DIKETO-L-GULONATE TRAP TRANSPORTER SMALL PERMEASE PROTEIN YIAM"/>
    <property type="match status" value="1"/>
</dbReference>
<sequence length="149" mass="15364">MLRVLSGGLEILSGLLLIALMAVTGLDVIGRYLVDAPLPGAFELTEMILGALVFAALPLVGRSGGHVEVDLLTTLLPDRIGRGLLWLAAVVAAGVLLVFAWRLGALGLQQAEDGTRSISLGLPFAPLALFGAASCLCAAIFGFVRAARS</sequence>
<dbReference type="OrthoDB" id="4250245at2"/>
<dbReference type="GO" id="GO:0015740">
    <property type="term" value="P:C4-dicarboxylate transport"/>
    <property type="evidence" value="ECO:0007669"/>
    <property type="project" value="TreeGrafter"/>
</dbReference>
<evidence type="ECO:0000256" key="9">
    <source>
        <dbReference type="RuleBase" id="RU369079"/>
    </source>
</evidence>
<evidence type="ECO:0000256" key="2">
    <source>
        <dbReference type="ARBA" id="ARBA00022448"/>
    </source>
</evidence>
<dbReference type="GO" id="GO:0005886">
    <property type="term" value="C:plasma membrane"/>
    <property type="evidence" value="ECO:0007669"/>
    <property type="project" value="UniProtKB-SubCell"/>
</dbReference>
<evidence type="ECO:0000256" key="8">
    <source>
        <dbReference type="ARBA" id="ARBA00038436"/>
    </source>
</evidence>
<dbReference type="InterPro" id="IPR007387">
    <property type="entry name" value="TRAP_DctQ"/>
</dbReference>
<proteinExistence type="inferred from homology"/>
<evidence type="ECO:0000256" key="3">
    <source>
        <dbReference type="ARBA" id="ARBA00022475"/>
    </source>
</evidence>
<evidence type="ECO:0000256" key="6">
    <source>
        <dbReference type="ARBA" id="ARBA00022989"/>
    </source>
</evidence>
<keyword evidence="2 9" id="KW-0813">Transport</keyword>
<dbReference type="PANTHER" id="PTHR35011:SF10">
    <property type="entry name" value="TRAP TRANSPORTER SMALL PERMEASE PROTEIN"/>
    <property type="match status" value="1"/>
</dbReference>
<feature type="domain" description="Tripartite ATP-independent periplasmic transporters DctQ component" evidence="10">
    <location>
        <begin position="20"/>
        <end position="147"/>
    </location>
</feature>
<comment type="function">
    <text evidence="9">Part of the tripartite ATP-independent periplasmic (TRAP) transport system.</text>
</comment>
<reference evidence="11 12" key="1">
    <citation type="submission" date="2018-11" db="EMBL/GenBank/DDBJ databases">
        <title>Mesobaculum littorinae gen. nov., sp. nov., isolated from Littorina scabra that represents a novel genus of the order Rhodobacteraceae.</title>
        <authorList>
            <person name="Li F."/>
        </authorList>
    </citation>
    <scope>NUCLEOTIDE SEQUENCE [LARGE SCALE GENOMIC DNA]</scope>
    <source>
        <strain evidence="11 12">M0103</strain>
    </source>
</reference>
<dbReference type="GO" id="GO:0022857">
    <property type="term" value="F:transmembrane transporter activity"/>
    <property type="evidence" value="ECO:0007669"/>
    <property type="project" value="UniProtKB-UniRule"/>
</dbReference>
<keyword evidence="5 9" id="KW-0812">Transmembrane</keyword>
<organism evidence="11 12">
    <name type="scientific">Mesobaculum littorinae</name>
    <dbReference type="NCBI Taxonomy" id="2486419"/>
    <lineage>
        <taxon>Bacteria</taxon>
        <taxon>Pseudomonadati</taxon>
        <taxon>Pseudomonadota</taxon>
        <taxon>Alphaproteobacteria</taxon>
        <taxon>Rhodobacterales</taxon>
        <taxon>Roseobacteraceae</taxon>
        <taxon>Mesobaculum</taxon>
    </lineage>
</organism>
<keyword evidence="6 9" id="KW-1133">Transmembrane helix</keyword>
<name>A0A438AFN8_9RHOB</name>
<keyword evidence="12" id="KW-1185">Reference proteome</keyword>
<dbReference type="Proteomes" id="UP000285908">
    <property type="component" value="Unassembled WGS sequence"/>
</dbReference>
<evidence type="ECO:0000256" key="7">
    <source>
        <dbReference type="ARBA" id="ARBA00023136"/>
    </source>
</evidence>
<dbReference type="InterPro" id="IPR055348">
    <property type="entry name" value="DctQ"/>
</dbReference>
<comment type="caution">
    <text evidence="11">The sequence shown here is derived from an EMBL/GenBank/DDBJ whole genome shotgun (WGS) entry which is preliminary data.</text>
</comment>
<dbReference type="AlphaFoldDB" id="A0A438AFN8"/>
<evidence type="ECO:0000256" key="1">
    <source>
        <dbReference type="ARBA" id="ARBA00004429"/>
    </source>
</evidence>